<feature type="compositionally biased region" description="Polar residues" evidence="2">
    <location>
        <begin position="130"/>
        <end position="146"/>
    </location>
</feature>
<dbReference type="EMBL" id="CP045903">
    <property type="protein sequence ID" value="QQP38911.1"/>
    <property type="molecule type" value="Genomic_DNA"/>
</dbReference>
<dbReference type="SUPFAM" id="SSF47676">
    <property type="entry name" value="Conserved domain common to transcription factors TFIIS, elongin A, CRSP70"/>
    <property type="match status" value="1"/>
</dbReference>
<dbReference type="GO" id="GO:0003712">
    <property type="term" value="F:transcription coregulator activity"/>
    <property type="evidence" value="ECO:0007669"/>
    <property type="project" value="TreeGrafter"/>
</dbReference>
<dbReference type="AlphaFoldDB" id="A0A7T8GWN6"/>
<dbReference type="Gene3D" id="1.20.930.10">
    <property type="entry name" value="Conserved domain common to transcription factors TFIIS, elongin A, CRSP70"/>
    <property type="match status" value="1"/>
</dbReference>
<evidence type="ECO:0000256" key="1">
    <source>
        <dbReference type="PROSITE-ProRule" id="PRU00649"/>
    </source>
</evidence>
<evidence type="ECO:0000256" key="2">
    <source>
        <dbReference type="SAM" id="MobiDB-lite"/>
    </source>
</evidence>
<protein>
    <submittedName>
        <fullName evidence="4">LOC100879604</fullName>
    </submittedName>
</protein>
<dbReference type="InterPro" id="IPR035441">
    <property type="entry name" value="TFIIS/LEDGF_dom_sf"/>
</dbReference>
<feature type="region of interest" description="Disordered" evidence="2">
    <location>
        <begin position="80"/>
        <end position="146"/>
    </location>
</feature>
<proteinExistence type="predicted"/>
<keyword evidence="5" id="KW-1185">Reference proteome</keyword>
<gene>
    <name evidence="4" type="ORF">FKW44_019628</name>
</gene>
<name>A0A7T8GWN6_CALRO</name>
<dbReference type="Pfam" id="PF08711">
    <property type="entry name" value="Med26"/>
    <property type="match status" value="1"/>
</dbReference>
<dbReference type="GO" id="GO:0070847">
    <property type="term" value="C:core mediator complex"/>
    <property type="evidence" value="ECO:0007669"/>
    <property type="project" value="TreeGrafter"/>
</dbReference>
<dbReference type="GO" id="GO:0016592">
    <property type="term" value="C:mediator complex"/>
    <property type="evidence" value="ECO:0007669"/>
    <property type="project" value="InterPro"/>
</dbReference>
<evidence type="ECO:0000313" key="4">
    <source>
        <dbReference type="EMBL" id="QQP38911.1"/>
    </source>
</evidence>
<feature type="region of interest" description="Disordered" evidence="2">
    <location>
        <begin position="172"/>
        <end position="214"/>
    </location>
</feature>
<dbReference type="InterPro" id="IPR017923">
    <property type="entry name" value="TFIIS_N"/>
</dbReference>
<dbReference type="GO" id="GO:0010628">
    <property type="term" value="P:positive regulation of gene expression"/>
    <property type="evidence" value="ECO:0007669"/>
    <property type="project" value="TreeGrafter"/>
</dbReference>
<feature type="compositionally biased region" description="Basic and acidic residues" evidence="2">
    <location>
        <begin position="204"/>
        <end position="213"/>
    </location>
</feature>
<dbReference type="PANTHER" id="PTHR15201:SF1">
    <property type="entry name" value="MEDIATOR OF RNA POLYMERASE II TRANSCRIPTION SUBUNIT 26"/>
    <property type="match status" value="1"/>
</dbReference>
<feature type="domain" description="TFIIS N-terminal" evidence="3">
    <location>
        <begin position="1"/>
        <end position="38"/>
    </location>
</feature>
<comment type="subcellular location">
    <subcellularLocation>
        <location evidence="1">Nucleus</location>
    </subcellularLocation>
</comment>
<organism evidence="4 5">
    <name type="scientific">Caligus rogercresseyi</name>
    <name type="common">Sea louse</name>
    <dbReference type="NCBI Taxonomy" id="217165"/>
    <lineage>
        <taxon>Eukaryota</taxon>
        <taxon>Metazoa</taxon>
        <taxon>Ecdysozoa</taxon>
        <taxon>Arthropoda</taxon>
        <taxon>Crustacea</taxon>
        <taxon>Multicrustacea</taxon>
        <taxon>Hexanauplia</taxon>
        <taxon>Copepoda</taxon>
        <taxon>Siphonostomatoida</taxon>
        <taxon>Caligidae</taxon>
        <taxon>Caligus</taxon>
    </lineage>
</organism>
<feature type="non-terminal residue" evidence="4">
    <location>
        <position position="328"/>
    </location>
</feature>
<dbReference type="Proteomes" id="UP000595437">
    <property type="component" value="Chromosome 14"/>
</dbReference>
<dbReference type="OrthoDB" id="550309at2759"/>
<dbReference type="PANTHER" id="PTHR15201">
    <property type="entry name" value="CRSP70"/>
    <property type="match status" value="1"/>
</dbReference>
<keyword evidence="1" id="KW-0539">Nucleus</keyword>
<reference evidence="5" key="1">
    <citation type="submission" date="2021-01" db="EMBL/GenBank/DDBJ databases">
        <title>Caligus Genome Assembly.</title>
        <authorList>
            <person name="Gallardo-Escarate C."/>
        </authorList>
    </citation>
    <scope>NUCLEOTIDE SEQUENCE [LARGE SCALE GENOMIC DNA]</scope>
</reference>
<accession>A0A7T8GWN6</accession>
<feature type="compositionally biased region" description="Low complexity" evidence="2">
    <location>
        <begin position="175"/>
        <end position="196"/>
    </location>
</feature>
<sequence length="328" mass="36016">ATRLGKHINELRRKAQDKLLANRAKSLVKKWRQLLVVQVSVPAAAPALSNGLKGRVHLSPVIRPLSNNGSRVTSPVAFQSLPSSASTTRNGSPLLDPVPKTNPANKRLRKAEDDFHYSSEENNSKRARSNGRTSSSKPEDSASSLLQRQMLSVKKASGRGVLTTQDLVQQLALRSQSPSSSSLPNNNNNNTTISSSNPPPPPDHPQEEDRKETNSQLMSRFFDSQSLSNNDDAVDDLLKQLPPINRDEILAEMEREFGGGRMRAAAAPPILPTHSSHDTLLNRLHSEQIESFSGNFDAGGNFHEWHEVVGKTSKEGDLLYVLPYCIID</sequence>
<evidence type="ECO:0000313" key="5">
    <source>
        <dbReference type="Proteomes" id="UP000595437"/>
    </source>
</evidence>
<feature type="compositionally biased region" description="Basic and acidic residues" evidence="2">
    <location>
        <begin position="110"/>
        <end position="124"/>
    </location>
</feature>
<dbReference type="PROSITE" id="PS51319">
    <property type="entry name" value="TFIIS_N"/>
    <property type="match status" value="1"/>
</dbReference>
<feature type="compositionally biased region" description="Polar residues" evidence="2">
    <location>
        <begin position="80"/>
        <end position="91"/>
    </location>
</feature>
<dbReference type="InterPro" id="IPR042376">
    <property type="entry name" value="MED26"/>
</dbReference>
<evidence type="ECO:0000259" key="3">
    <source>
        <dbReference type="PROSITE" id="PS51319"/>
    </source>
</evidence>
<dbReference type="GO" id="GO:0006357">
    <property type="term" value="P:regulation of transcription by RNA polymerase II"/>
    <property type="evidence" value="ECO:0007669"/>
    <property type="project" value="InterPro"/>
</dbReference>